<comment type="subcellular location">
    <subcellularLocation>
        <location evidence="2 11">Nucleus</location>
    </subcellularLocation>
</comment>
<evidence type="ECO:0000256" key="9">
    <source>
        <dbReference type="ARBA" id="ARBA00023163"/>
    </source>
</evidence>
<evidence type="ECO:0000256" key="6">
    <source>
        <dbReference type="ARBA" id="ARBA00022771"/>
    </source>
</evidence>
<evidence type="ECO:0000256" key="11">
    <source>
        <dbReference type="RuleBase" id="RU364033"/>
    </source>
</evidence>
<dbReference type="PANTHER" id="PTHR20934">
    <property type="entry name" value="TRANSCRIPTION ELONGATION FACTOR 1 HOMOLOG"/>
    <property type="match status" value="1"/>
</dbReference>
<dbReference type="InterPro" id="IPR038567">
    <property type="entry name" value="T_Elf1_sf"/>
</dbReference>
<reference evidence="12 13" key="1">
    <citation type="submission" date="2024-02" db="EMBL/GenBank/DDBJ databases">
        <title>High-quality chromosome-scale genome assembly of Pensacola bahiagrass (Paspalum notatum Flugge var. saurae).</title>
        <authorList>
            <person name="Vega J.M."/>
            <person name="Podio M."/>
            <person name="Orjuela J."/>
            <person name="Siena L.A."/>
            <person name="Pessino S.C."/>
            <person name="Combes M.C."/>
            <person name="Mariac C."/>
            <person name="Albertini E."/>
            <person name="Pupilli F."/>
            <person name="Ortiz J.P.A."/>
            <person name="Leblanc O."/>
        </authorList>
    </citation>
    <scope>NUCLEOTIDE SEQUENCE [LARGE SCALE GENOMIC DNA]</scope>
    <source>
        <strain evidence="12">R1</strain>
        <tissue evidence="12">Leaf</tissue>
    </source>
</reference>
<dbReference type="GO" id="GO:0008270">
    <property type="term" value="F:zinc ion binding"/>
    <property type="evidence" value="ECO:0007669"/>
    <property type="project" value="UniProtKB-KW"/>
</dbReference>
<dbReference type="GO" id="GO:0000993">
    <property type="term" value="F:RNA polymerase II complex binding"/>
    <property type="evidence" value="ECO:0007669"/>
    <property type="project" value="TreeGrafter"/>
</dbReference>
<dbReference type="Gene3D" id="2.20.25.190">
    <property type="match status" value="1"/>
</dbReference>
<keyword evidence="9 11" id="KW-0804">Transcription</keyword>
<protein>
    <recommendedName>
        <fullName evidence="4 11">Transcription elongation factor 1 homolog</fullName>
    </recommendedName>
</protein>
<evidence type="ECO:0000256" key="8">
    <source>
        <dbReference type="ARBA" id="ARBA00023015"/>
    </source>
</evidence>
<evidence type="ECO:0000256" key="4">
    <source>
        <dbReference type="ARBA" id="ARBA00014973"/>
    </source>
</evidence>
<keyword evidence="13" id="KW-1185">Reference proteome</keyword>
<dbReference type="Pfam" id="PF05129">
    <property type="entry name" value="Zn_ribbon_Elf1"/>
    <property type="match status" value="1"/>
</dbReference>
<gene>
    <name evidence="12" type="ORF">U9M48_029686</name>
</gene>
<evidence type="ECO:0000256" key="2">
    <source>
        <dbReference type="ARBA" id="ARBA00004123"/>
    </source>
</evidence>
<organism evidence="12 13">
    <name type="scientific">Paspalum notatum var. saurae</name>
    <dbReference type="NCBI Taxonomy" id="547442"/>
    <lineage>
        <taxon>Eukaryota</taxon>
        <taxon>Viridiplantae</taxon>
        <taxon>Streptophyta</taxon>
        <taxon>Embryophyta</taxon>
        <taxon>Tracheophyta</taxon>
        <taxon>Spermatophyta</taxon>
        <taxon>Magnoliopsida</taxon>
        <taxon>Liliopsida</taxon>
        <taxon>Poales</taxon>
        <taxon>Poaceae</taxon>
        <taxon>PACMAD clade</taxon>
        <taxon>Panicoideae</taxon>
        <taxon>Andropogonodae</taxon>
        <taxon>Paspaleae</taxon>
        <taxon>Paspalinae</taxon>
        <taxon>Paspalum</taxon>
    </lineage>
</organism>
<name>A0AAQ3X2Y8_PASNO</name>
<dbReference type="EMBL" id="CP144750">
    <property type="protein sequence ID" value="WVZ82420.1"/>
    <property type="molecule type" value="Genomic_DNA"/>
</dbReference>
<comment type="function">
    <text evidence="1 11">Transcription elongation factor implicated in the maintenance of proper chromatin structure in actively transcribed regions.</text>
</comment>
<dbReference type="FunFam" id="2.20.25.190:FF:000001">
    <property type="entry name" value="Transcription elongation factor 1 homolog"/>
    <property type="match status" value="1"/>
</dbReference>
<dbReference type="AlphaFoldDB" id="A0AAQ3X2Y8"/>
<evidence type="ECO:0000256" key="3">
    <source>
        <dbReference type="ARBA" id="ARBA00009730"/>
    </source>
</evidence>
<dbReference type="InterPro" id="IPR007808">
    <property type="entry name" value="Elf1"/>
</dbReference>
<dbReference type="GO" id="GO:0008023">
    <property type="term" value="C:transcription elongation factor complex"/>
    <property type="evidence" value="ECO:0007669"/>
    <property type="project" value="TreeGrafter"/>
</dbReference>
<keyword evidence="8 11" id="KW-0805">Transcription regulation</keyword>
<evidence type="ECO:0000313" key="13">
    <source>
        <dbReference type="Proteomes" id="UP001341281"/>
    </source>
</evidence>
<accession>A0AAQ3X2Y8</accession>
<sequence length="99" mass="11030">MARKKSKRSKPAPKKVQKLETCFDCPFCGHPGTVVCTVDLKNRIAEATCGTCKESYATAANALTEPIDVYCEWIDACEQVNDDVDLRRRGHAEFDDDGF</sequence>
<evidence type="ECO:0000256" key="7">
    <source>
        <dbReference type="ARBA" id="ARBA00022833"/>
    </source>
</evidence>
<keyword evidence="7 11" id="KW-0862">Zinc</keyword>
<keyword evidence="10 11" id="KW-0539">Nucleus</keyword>
<comment type="similarity">
    <text evidence="3 11">Belongs to the ELOF1 family.</text>
</comment>
<dbReference type="PANTHER" id="PTHR20934:SF21">
    <property type="entry name" value="TRANSCRIPTION ELONGATION FACTOR 1 HOMOLOG"/>
    <property type="match status" value="1"/>
</dbReference>
<dbReference type="GO" id="GO:0006368">
    <property type="term" value="P:transcription elongation by RNA polymerase II"/>
    <property type="evidence" value="ECO:0007669"/>
    <property type="project" value="TreeGrafter"/>
</dbReference>
<evidence type="ECO:0000256" key="5">
    <source>
        <dbReference type="ARBA" id="ARBA00022723"/>
    </source>
</evidence>
<evidence type="ECO:0000256" key="10">
    <source>
        <dbReference type="ARBA" id="ARBA00023242"/>
    </source>
</evidence>
<keyword evidence="6 11" id="KW-0863">Zinc-finger</keyword>
<keyword evidence="5 11" id="KW-0479">Metal-binding</keyword>
<dbReference type="Proteomes" id="UP001341281">
    <property type="component" value="Chromosome 06"/>
</dbReference>
<evidence type="ECO:0000313" key="12">
    <source>
        <dbReference type="EMBL" id="WVZ82420.1"/>
    </source>
</evidence>
<dbReference type="SUPFAM" id="SSF57783">
    <property type="entry name" value="Zinc beta-ribbon"/>
    <property type="match status" value="1"/>
</dbReference>
<proteinExistence type="inferred from homology"/>
<evidence type="ECO:0000256" key="1">
    <source>
        <dbReference type="ARBA" id="ARBA00003357"/>
    </source>
</evidence>